<accession>A0ABW5R1C7</accession>
<evidence type="ECO:0000313" key="3">
    <source>
        <dbReference type="EMBL" id="MFD2662574.1"/>
    </source>
</evidence>
<keyword evidence="4" id="KW-1185">Reference proteome</keyword>
<protein>
    <submittedName>
        <fullName evidence="3">Uncharacterized protein</fullName>
    </submittedName>
</protein>
<proteinExistence type="predicted"/>
<sequence>MKEKNMKIENVKAEAETLNAVRQEAERIRAERPANVVREADPDTVPAMEAAAAWGAAMRTETPIWKEARSWVEARKREETRVWEEARRTERQGRRKGRPATVASAAGPGKEAGGSRQLRPLRLAKGAADKLARSREGRPIVRMSGSRTAGAGIPQSRMQGAGRNRSSPPAFGRPRQVVLQRGSVAIRGKPE</sequence>
<evidence type="ECO:0000313" key="4">
    <source>
        <dbReference type="Proteomes" id="UP001597493"/>
    </source>
</evidence>
<evidence type="ECO:0000256" key="2">
    <source>
        <dbReference type="SAM" id="MobiDB-lite"/>
    </source>
</evidence>
<reference evidence="4" key="1">
    <citation type="journal article" date="2019" name="Int. J. Syst. Evol. Microbiol.">
        <title>The Global Catalogue of Microorganisms (GCM) 10K type strain sequencing project: providing services to taxonomists for standard genome sequencing and annotation.</title>
        <authorList>
            <consortium name="The Broad Institute Genomics Platform"/>
            <consortium name="The Broad Institute Genome Sequencing Center for Infectious Disease"/>
            <person name="Wu L."/>
            <person name="Ma J."/>
        </authorList>
    </citation>
    <scope>NUCLEOTIDE SEQUENCE [LARGE SCALE GENOMIC DNA]</scope>
    <source>
        <strain evidence="4">TISTR 1827</strain>
    </source>
</reference>
<feature type="compositionally biased region" description="Basic and acidic residues" evidence="2">
    <location>
        <begin position="127"/>
        <end position="139"/>
    </location>
</feature>
<comment type="caution">
    <text evidence="3">The sequence shown here is derived from an EMBL/GenBank/DDBJ whole genome shotgun (WGS) entry which is preliminary data.</text>
</comment>
<feature type="coiled-coil region" evidence="1">
    <location>
        <begin position="1"/>
        <end position="31"/>
    </location>
</feature>
<dbReference type="Proteomes" id="UP001597493">
    <property type="component" value="Unassembled WGS sequence"/>
</dbReference>
<gene>
    <name evidence="3" type="ORF">ACFSW5_20145</name>
</gene>
<keyword evidence="1" id="KW-0175">Coiled coil</keyword>
<organism evidence="3 4">
    <name type="scientific">Paenibacillus thailandensis</name>
    <dbReference type="NCBI Taxonomy" id="393250"/>
    <lineage>
        <taxon>Bacteria</taxon>
        <taxon>Bacillati</taxon>
        <taxon>Bacillota</taxon>
        <taxon>Bacilli</taxon>
        <taxon>Bacillales</taxon>
        <taxon>Paenibacillaceae</taxon>
        <taxon>Paenibacillus</taxon>
    </lineage>
</organism>
<name>A0ABW5R1C7_9BACL</name>
<dbReference type="RefSeq" id="WP_379277083.1">
    <property type="nucleotide sequence ID" value="NZ_JBHUGT010000043.1"/>
</dbReference>
<feature type="region of interest" description="Disordered" evidence="2">
    <location>
        <begin position="76"/>
        <end position="191"/>
    </location>
</feature>
<dbReference type="EMBL" id="JBHUMY010000030">
    <property type="protein sequence ID" value="MFD2662574.1"/>
    <property type="molecule type" value="Genomic_DNA"/>
</dbReference>
<evidence type="ECO:0000256" key="1">
    <source>
        <dbReference type="SAM" id="Coils"/>
    </source>
</evidence>
<feature type="compositionally biased region" description="Basic and acidic residues" evidence="2">
    <location>
        <begin position="76"/>
        <end position="92"/>
    </location>
</feature>